<dbReference type="SUPFAM" id="SSF82895">
    <property type="entry name" value="TSP-1 type 1 repeat"/>
    <property type="match status" value="2"/>
</dbReference>
<feature type="signal peptide" evidence="1">
    <location>
        <begin position="1"/>
        <end position="18"/>
    </location>
</feature>
<dbReference type="WBParaSite" id="MBELARI_LOCUS14583">
    <property type="protein sequence ID" value="MBELARI_LOCUS14583"/>
    <property type="gene ID" value="MBELARI_LOCUS14583"/>
</dbReference>
<organism evidence="2 3">
    <name type="scientific">Mesorhabditis belari</name>
    <dbReference type="NCBI Taxonomy" id="2138241"/>
    <lineage>
        <taxon>Eukaryota</taxon>
        <taxon>Metazoa</taxon>
        <taxon>Ecdysozoa</taxon>
        <taxon>Nematoda</taxon>
        <taxon>Chromadorea</taxon>
        <taxon>Rhabditida</taxon>
        <taxon>Rhabditina</taxon>
        <taxon>Rhabditomorpha</taxon>
        <taxon>Rhabditoidea</taxon>
        <taxon>Rhabditidae</taxon>
        <taxon>Mesorhabditinae</taxon>
        <taxon>Mesorhabditis</taxon>
    </lineage>
</organism>
<name>A0AAF3EKV1_9BILA</name>
<evidence type="ECO:0000313" key="2">
    <source>
        <dbReference type="Proteomes" id="UP000887575"/>
    </source>
</evidence>
<accession>A0AAF3EKV1</accession>
<dbReference type="PANTHER" id="PTHR31936:SF5">
    <property type="entry name" value="VENOM PROTEIN"/>
    <property type="match status" value="1"/>
</dbReference>
<keyword evidence="1" id="KW-0732">Signal</keyword>
<dbReference type="AlphaFoldDB" id="A0AAF3EKV1"/>
<evidence type="ECO:0000256" key="1">
    <source>
        <dbReference type="SAM" id="SignalP"/>
    </source>
</evidence>
<dbReference type="Pfam" id="PF00090">
    <property type="entry name" value="TSP_1"/>
    <property type="match status" value="2"/>
</dbReference>
<evidence type="ECO:0000313" key="3">
    <source>
        <dbReference type="WBParaSite" id="MBELARI_LOCUS14583"/>
    </source>
</evidence>
<sequence length="478" mass="50416">MLSQLILYLLVAVSTVASTLPPCTKCPAGGFWSNWKDYTSCSDTCGLNGQKVQTRTCTSWSKGCPCSGFASRVRPCAPAACVAPRAACKSPYTQYTNSATGKKLCGNVSRTDNYVAPKCALTKVFNTCPCPAAGLWTEWSNVGSCNATCGRCGTVKQTRTCRSSSYGCPCPGAKTQNVHCEKAPCAGNTCCNGNKVVKILGTNPVEYQCGMLLPPYELLPLPTCPKTTTKATTKATTKTTTKATTTTKTTTKATTTTAKNCNSCTLAELNALNGNGDGFYTQGDILVDGVSGCNICGWSCNTTTSMVNYKVLGTDMSTVIVDDSTHCGYINNDNDGRYQCSDTGVWQFKTSAGVSTDMGKYTCSKGVPCCQSCTLAQLNALNGNGDGFYTQGGVIVDGISNCNICGWSCNTTTSMVNYQVLGTDLTTVVANDDTHCGYINNDNDGRYQCSSNGAWQFMTAAGVYTDMGKYTCSKGAAC</sequence>
<feature type="chain" id="PRO_5042159977" evidence="1">
    <location>
        <begin position="19"/>
        <end position="478"/>
    </location>
</feature>
<protein>
    <submittedName>
        <fullName evidence="3">Uncharacterized protein</fullName>
    </submittedName>
</protein>
<keyword evidence="2" id="KW-1185">Reference proteome</keyword>
<dbReference type="Proteomes" id="UP000887575">
    <property type="component" value="Unassembled WGS sequence"/>
</dbReference>
<dbReference type="SMART" id="SM00209">
    <property type="entry name" value="TSP1"/>
    <property type="match status" value="2"/>
</dbReference>
<dbReference type="PROSITE" id="PS50092">
    <property type="entry name" value="TSP1"/>
    <property type="match status" value="2"/>
</dbReference>
<reference evidence="3" key="1">
    <citation type="submission" date="2024-02" db="UniProtKB">
        <authorList>
            <consortium name="WormBaseParasite"/>
        </authorList>
    </citation>
    <scope>IDENTIFICATION</scope>
</reference>
<dbReference type="InterPro" id="IPR036383">
    <property type="entry name" value="TSP1_rpt_sf"/>
</dbReference>
<proteinExistence type="predicted"/>
<dbReference type="Gene3D" id="2.20.100.10">
    <property type="entry name" value="Thrombospondin type-1 (TSP1) repeat"/>
    <property type="match status" value="2"/>
</dbReference>
<dbReference type="PANTHER" id="PTHR31936">
    <property type="entry name" value="PROTEIN CBG18744"/>
    <property type="match status" value="1"/>
</dbReference>
<dbReference type="InterPro" id="IPR000884">
    <property type="entry name" value="TSP1_rpt"/>
</dbReference>